<dbReference type="AlphaFoldDB" id="A0A8H4KQ97"/>
<feature type="domain" description="ABM" evidence="1">
    <location>
        <begin position="4"/>
        <end position="98"/>
    </location>
</feature>
<dbReference type="EMBL" id="JAADYS010002895">
    <property type="protein sequence ID" value="KAF4453328.1"/>
    <property type="molecule type" value="Genomic_DNA"/>
</dbReference>
<dbReference type="PANTHER" id="PTHR40624:SF1">
    <property type="entry name" value="BIOSYNTHESIS MONOOXYGENASE, PUTATIVE (AFU_ORTHOLOGUE AFUA_1G12025)-RELATED"/>
    <property type="match status" value="1"/>
</dbReference>
<gene>
    <name evidence="2" type="ORF">FALBO_16006</name>
</gene>
<dbReference type="Proteomes" id="UP000554235">
    <property type="component" value="Unassembled WGS sequence"/>
</dbReference>
<evidence type="ECO:0000259" key="1">
    <source>
        <dbReference type="PROSITE" id="PS51725"/>
    </source>
</evidence>
<proteinExistence type="predicted"/>
<dbReference type="PROSITE" id="PS51725">
    <property type="entry name" value="ABM"/>
    <property type="match status" value="1"/>
</dbReference>
<name>A0A8H4KQ97_9HYPO</name>
<dbReference type="InterPro" id="IPR011008">
    <property type="entry name" value="Dimeric_a/b-barrel"/>
</dbReference>
<evidence type="ECO:0000313" key="3">
    <source>
        <dbReference type="Proteomes" id="UP000554235"/>
    </source>
</evidence>
<dbReference type="OrthoDB" id="10011777at2759"/>
<organism evidence="2 3">
    <name type="scientific">Fusarium albosuccineum</name>
    <dbReference type="NCBI Taxonomy" id="1237068"/>
    <lineage>
        <taxon>Eukaryota</taxon>
        <taxon>Fungi</taxon>
        <taxon>Dikarya</taxon>
        <taxon>Ascomycota</taxon>
        <taxon>Pezizomycotina</taxon>
        <taxon>Sordariomycetes</taxon>
        <taxon>Hypocreomycetidae</taxon>
        <taxon>Hypocreales</taxon>
        <taxon>Nectriaceae</taxon>
        <taxon>Fusarium</taxon>
        <taxon>Fusarium decemcellulare species complex</taxon>
    </lineage>
</organism>
<dbReference type="Gene3D" id="3.30.70.100">
    <property type="match status" value="1"/>
</dbReference>
<protein>
    <recommendedName>
        <fullName evidence="1">ABM domain-containing protein</fullName>
    </recommendedName>
</protein>
<dbReference type="InterPro" id="IPR007138">
    <property type="entry name" value="ABM_dom"/>
</dbReference>
<accession>A0A8H4KQ97</accession>
<keyword evidence="3" id="KW-1185">Reference proteome</keyword>
<dbReference type="PANTHER" id="PTHR40624">
    <property type="entry name" value="BIOSYNTHESIS MONOOXYGENASE, PUTATIVE (AFU_ORTHOLOGUE AFUA_1G12025)-RELATED"/>
    <property type="match status" value="1"/>
</dbReference>
<sequence length="108" mass="12092">MAPIQLTAVVTPQPGKAQRFLDLFKVCSEYVQANEPQVYRYEIHEGIPELNGGKLQFVVLEGYENQEALDKHMKAPPVVALLKAIEKEKLTETQLIMTKPSSGVKARI</sequence>
<dbReference type="SUPFAM" id="SSF54909">
    <property type="entry name" value="Dimeric alpha+beta barrel"/>
    <property type="match status" value="1"/>
</dbReference>
<evidence type="ECO:0000313" key="2">
    <source>
        <dbReference type="EMBL" id="KAF4453328.1"/>
    </source>
</evidence>
<dbReference type="Pfam" id="PF03992">
    <property type="entry name" value="ABM"/>
    <property type="match status" value="1"/>
</dbReference>
<comment type="caution">
    <text evidence="2">The sequence shown here is derived from an EMBL/GenBank/DDBJ whole genome shotgun (WGS) entry which is preliminary data.</text>
</comment>
<reference evidence="2 3" key="1">
    <citation type="submission" date="2020-01" db="EMBL/GenBank/DDBJ databases">
        <title>Identification and distribution of gene clusters putatively required for synthesis of sphingolipid metabolism inhibitors in phylogenetically diverse species of the filamentous fungus Fusarium.</title>
        <authorList>
            <person name="Kim H.-S."/>
            <person name="Busman M."/>
            <person name="Brown D.W."/>
            <person name="Divon H."/>
            <person name="Uhlig S."/>
            <person name="Proctor R.H."/>
        </authorList>
    </citation>
    <scope>NUCLEOTIDE SEQUENCE [LARGE SCALE GENOMIC DNA]</scope>
    <source>
        <strain evidence="2 3">NRRL 20459</strain>
    </source>
</reference>